<reference evidence="1 2" key="1">
    <citation type="submission" date="2024-03" db="EMBL/GenBank/DDBJ databases">
        <title>Bacilli Hybrid Assemblies.</title>
        <authorList>
            <person name="Kovac J."/>
        </authorList>
    </citation>
    <scope>NUCLEOTIDE SEQUENCE [LARGE SCALE GENOMIC DNA]</scope>
    <source>
        <strain evidence="1 2">FSL R7-0666</strain>
    </source>
</reference>
<evidence type="ECO:0000313" key="2">
    <source>
        <dbReference type="Proteomes" id="UP001418796"/>
    </source>
</evidence>
<name>A0ABU9VHN2_9BACI</name>
<evidence type="ECO:0000313" key="1">
    <source>
        <dbReference type="EMBL" id="MEN0643348.1"/>
    </source>
</evidence>
<dbReference type="EMBL" id="JBCITK010000001">
    <property type="protein sequence ID" value="MEN0643348.1"/>
    <property type="molecule type" value="Genomic_DNA"/>
</dbReference>
<sequence>MRKEIYLTVGMLSLASLVGCSHSEAAKLSQENLDDLTLLEQVNAVVENVGVIDGYTTIVEGNSIAIQYTQDSMSDNNVVLADKKEGFPNIAMTLADQLSVVDYDELVIAAYKENSDDGIILVSATFDESEVDFDSWKDVRDDSPENFYNKYVDGYMIQGMVWDKLTPDTQDAIKSESKGDTGTDFWERYGSLVE</sequence>
<organism evidence="1 2">
    <name type="scientific">Alkalicoccobacillus gibsonii</name>
    <dbReference type="NCBI Taxonomy" id="79881"/>
    <lineage>
        <taxon>Bacteria</taxon>
        <taxon>Bacillati</taxon>
        <taxon>Bacillota</taxon>
        <taxon>Bacilli</taxon>
        <taxon>Bacillales</taxon>
        <taxon>Bacillaceae</taxon>
        <taxon>Alkalicoccobacillus</taxon>
    </lineage>
</organism>
<dbReference type="RefSeq" id="WP_343130287.1">
    <property type="nucleotide sequence ID" value="NZ_JBCITK010000001.1"/>
</dbReference>
<dbReference type="PROSITE" id="PS51257">
    <property type="entry name" value="PROKAR_LIPOPROTEIN"/>
    <property type="match status" value="1"/>
</dbReference>
<keyword evidence="2" id="KW-1185">Reference proteome</keyword>
<accession>A0ABU9VHN2</accession>
<proteinExistence type="predicted"/>
<gene>
    <name evidence="1" type="ORF">MKY91_09345</name>
</gene>
<dbReference type="Proteomes" id="UP001418796">
    <property type="component" value="Unassembled WGS sequence"/>
</dbReference>
<protein>
    <submittedName>
        <fullName evidence="1">Uncharacterized protein</fullName>
    </submittedName>
</protein>
<comment type="caution">
    <text evidence="1">The sequence shown here is derived from an EMBL/GenBank/DDBJ whole genome shotgun (WGS) entry which is preliminary data.</text>
</comment>